<gene>
    <name evidence="4" type="ORF">GCM10007112_13910</name>
    <name evidence="3" type="ORF">Vsou_22840</name>
</gene>
<keyword evidence="2" id="KW-0472">Membrane</keyword>
<evidence type="ECO:0000313" key="4">
    <source>
        <dbReference type="EMBL" id="GGI78308.1"/>
    </source>
</evidence>
<reference evidence="4" key="2">
    <citation type="submission" date="2020-09" db="EMBL/GenBank/DDBJ databases">
        <authorList>
            <person name="Sun Q."/>
            <person name="Ohkuma M."/>
        </authorList>
    </citation>
    <scope>NUCLEOTIDE SEQUENCE</scope>
    <source>
        <strain evidence="4">JCM 11219</strain>
    </source>
</reference>
<reference evidence="6" key="3">
    <citation type="submission" date="2022-09" db="EMBL/GenBank/DDBJ databases">
        <title>Complete genome sequence of Vulcanisaeta souniana.</title>
        <authorList>
            <person name="Kato S."/>
            <person name="Itoh T."/>
            <person name="Ohkuma M."/>
        </authorList>
    </citation>
    <scope>NUCLEOTIDE SEQUENCE [LARGE SCALE GENOMIC DNA]</scope>
    <source>
        <strain evidence="6">JCM 11219</strain>
    </source>
</reference>
<evidence type="ECO:0000313" key="6">
    <source>
        <dbReference type="Proteomes" id="UP001060771"/>
    </source>
</evidence>
<evidence type="ECO:0000313" key="5">
    <source>
        <dbReference type="Proteomes" id="UP000657075"/>
    </source>
</evidence>
<keyword evidence="6" id="KW-1185">Reference proteome</keyword>
<keyword evidence="2" id="KW-0812">Transmembrane</keyword>
<evidence type="ECO:0000256" key="1">
    <source>
        <dbReference type="SAM" id="MobiDB-lite"/>
    </source>
</evidence>
<evidence type="ECO:0000313" key="3">
    <source>
        <dbReference type="EMBL" id="BDR93191.1"/>
    </source>
</evidence>
<feature type="compositionally biased region" description="Polar residues" evidence="1">
    <location>
        <begin position="681"/>
        <end position="703"/>
    </location>
</feature>
<name>A0A830EET0_9CREN</name>
<protein>
    <submittedName>
        <fullName evidence="4">Uncharacterized protein</fullName>
    </submittedName>
</protein>
<dbReference type="Proteomes" id="UP000657075">
    <property type="component" value="Unassembled WGS sequence"/>
</dbReference>
<accession>A0A830EET0</accession>
<dbReference type="AlphaFoldDB" id="A0A830EET0"/>
<feature type="transmembrane region" description="Helical" evidence="2">
    <location>
        <begin position="245"/>
        <end position="267"/>
    </location>
</feature>
<evidence type="ECO:0000256" key="2">
    <source>
        <dbReference type="SAM" id="Phobius"/>
    </source>
</evidence>
<feature type="region of interest" description="Disordered" evidence="1">
    <location>
        <begin position="677"/>
        <end position="709"/>
    </location>
</feature>
<dbReference type="Proteomes" id="UP001060771">
    <property type="component" value="Chromosome"/>
</dbReference>
<sequence>METRVCEFKVSIKDIVFIIKRKKYGWFLTVDGDNEFALTFRRARDVISNKLLQRIQTYLRDRGVEASTEEILDSFESQFVDKVLLRRRPVLVQADVDFVKLPLFYSTKSGLAFALTYTAYNEDDEITYRGKVLVSDGGNVTDYDLAELVKGTVINGYFVKVISPYFEPGDESIDTIEYDEKTSQKILELLSLSSESIVRYEDVMRWLNEISLSGVDALEWLRAVINAIAETVRKYVWSNIKYRDIIALLPVLGIIAPVVDYIIRVIFSSNLPGSGKSYHISLISAFIPYTFFLEEATPASVSRLLSVALNIAIDEPKINEDLVRTLIASFRKDAVRVIVDTSKSSIMSIPLSGIIQIPELGNALDEYSISSALRTRSLVIYVTRDRRIVYVKDPYKDIKEREVVKFTINNKEYSLRVRELYPLLVALFLLTARRLRELYDEINNELSALAREGKLTFDGRTAQAYSPLLVIARVLSEPYFSSVWKFLENMGSGLTLPALDLLKEVGEYVLTKPGDYDDYGYVFRDGDYPIILMRPLGLIRAALIMKYGEVPQYVIRERVEEGENAVLRDIERWIRTNLPEEFSSPRKLGEFLRRTPILSDLFIDAKEKDSARVVGHLIITREFSKIIDYLQVGETSEAERLVQEVRSRVCTELKELINEGKVLLNCSELERGSFSGENREVLTSSTHESTGDSTVTKATSEGESPSVLPTVLLVPPTVLP</sequence>
<keyword evidence="2" id="KW-1133">Transmembrane helix</keyword>
<reference evidence="3" key="4">
    <citation type="journal article" date="2023" name="Microbiol. Resour. Announc.">
        <title>Complete Genome Sequence of Vulcanisaeta souniana Strain IC-059, a Hyperthermophilic Archaeon Isolated from Hot Spring Water in Japan.</title>
        <authorList>
            <person name="Kato S."/>
            <person name="Itoh T."/>
            <person name="Wu L."/>
            <person name="Ma J."/>
            <person name="Ohkuma M."/>
        </authorList>
    </citation>
    <scope>NUCLEOTIDE SEQUENCE</scope>
    <source>
        <strain evidence="3">JCM 11219</strain>
    </source>
</reference>
<dbReference type="GeneID" id="76207823"/>
<reference evidence="4" key="1">
    <citation type="journal article" date="2014" name="Int. J. Syst. Evol. Microbiol.">
        <title>Complete genome sequence of Corynebacterium casei LMG S-19264T (=DSM 44701T), isolated from a smear-ripened cheese.</title>
        <authorList>
            <consortium name="US DOE Joint Genome Institute (JGI-PGF)"/>
            <person name="Walter F."/>
            <person name="Albersmeier A."/>
            <person name="Kalinowski J."/>
            <person name="Ruckert C."/>
        </authorList>
    </citation>
    <scope>NUCLEOTIDE SEQUENCE</scope>
    <source>
        <strain evidence="4">JCM 11219</strain>
    </source>
</reference>
<organism evidence="4 5">
    <name type="scientific">Vulcanisaeta souniana JCM 11219</name>
    <dbReference type="NCBI Taxonomy" id="1293586"/>
    <lineage>
        <taxon>Archaea</taxon>
        <taxon>Thermoproteota</taxon>
        <taxon>Thermoprotei</taxon>
        <taxon>Thermoproteales</taxon>
        <taxon>Thermoproteaceae</taxon>
        <taxon>Vulcanisaeta</taxon>
    </lineage>
</organism>
<dbReference type="EMBL" id="AP026830">
    <property type="protein sequence ID" value="BDR93191.1"/>
    <property type="molecule type" value="Genomic_DNA"/>
</dbReference>
<dbReference type="EMBL" id="BMNM01000005">
    <property type="protein sequence ID" value="GGI78308.1"/>
    <property type="molecule type" value="Genomic_DNA"/>
</dbReference>
<dbReference type="RefSeq" id="WP_188603290.1">
    <property type="nucleotide sequence ID" value="NZ_AP026830.1"/>
</dbReference>
<proteinExistence type="predicted"/>